<dbReference type="Pfam" id="PF02397">
    <property type="entry name" value="Bac_transf"/>
    <property type="match status" value="1"/>
</dbReference>
<dbReference type="InterPro" id="IPR003362">
    <property type="entry name" value="Bact_transf"/>
</dbReference>
<comment type="caution">
    <text evidence="4">The sequence shown here is derived from an EMBL/GenBank/DDBJ whole genome shotgun (WGS) entry which is preliminary data.</text>
</comment>
<accession>A0ABS4BPN0</accession>
<protein>
    <submittedName>
        <fullName evidence="4">Sugar transferase</fullName>
    </submittedName>
</protein>
<feature type="transmembrane region" description="Helical" evidence="2">
    <location>
        <begin position="12"/>
        <end position="36"/>
    </location>
</feature>
<dbReference type="Proteomes" id="UP000670776">
    <property type="component" value="Unassembled WGS sequence"/>
</dbReference>
<dbReference type="PANTHER" id="PTHR30576:SF8">
    <property type="entry name" value="UNDECAPRENYL-PHOSPHATE GALACTOSE PHOSPHOTRANSFERASE"/>
    <property type="match status" value="1"/>
</dbReference>
<sequence>MYKAFFKRLIDLAASIIGFIILIPVILLVIVVSYIIHKGNPFFFQWRPGKNEKVFKIIKFKTMNDLRDTTGVLLPDAARTTKWGAFLRKSSLDEIPQLINIIKGDMSLIGPRPLRVSYLQYYTEKEKLRHNVKPGVTGLAQVSGRNKLSWDEKLAFDVEYVEKMSFLFDLKILFKTIKKVLFPSDINIDLQTNSALDVYRTQTKINQN</sequence>
<keyword evidence="2" id="KW-0812">Transmembrane</keyword>
<keyword evidence="5" id="KW-1185">Reference proteome</keyword>
<reference evidence="4 5" key="1">
    <citation type="submission" date="2021-04" db="EMBL/GenBank/DDBJ databases">
        <title>Mariniflexile gromovii gen. nov., sp. nov., a gliding bacterium isolated from the sea urchin Strongylocentrotus intermedius.</title>
        <authorList>
            <person name="Ko S."/>
            <person name="Le V."/>
            <person name="Ahn C.-Y."/>
            <person name="Oh H.-M."/>
        </authorList>
    </citation>
    <scope>NUCLEOTIDE SEQUENCE [LARGE SCALE GENOMIC DNA]</scope>
    <source>
        <strain evidence="4 5">KCTC 12570</strain>
    </source>
</reference>
<evidence type="ECO:0000256" key="2">
    <source>
        <dbReference type="SAM" id="Phobius"/>
    </source>
</evidence>
<evidence type="ECO:0000313" key="5">
    <source>
        <dbReference type="Proteomes" id="UP000670776"/>
    </source>
</evidence>
<feature type="domain" description="Bacterial sugar transferase" evidence="3">
    <location>
        <begin position="7"/>
        <end position="181"/>
    </location>
</feature>
<name>A0ABS4BPN0_9FLAO</name>
<comment type="similarity">
    <text evidence="1">Belongs to the bacterial sugar transferase family.</text>
</comment>
<gene>
    <name evidence="4" type="ORF">J8H85_01465</name>
</gene>
<dbReference type="EMBL" id="JAGJCB010000001">
    <property type="protein sequence ID" value="MBP0902482.1"/>
    <property type="molecule type" value="Genomic_DNA"/>
</dbReference>
<organism evidence="4 5">
    <name type="scientific">Mariniflexile gromovii</name>
    <dbReference type="NCBI Taxonomy" id="362523"/>
    <lineage>
        <taxon>Bacteria</taxon>
        <taxon>Pseudomonadati</taxon>
        <taxon>Bacteroidota</taxon>
        <taxon>Flavobacteriia</taxon>
        <taxon>Flavobacteriales</taxon>
        <taxon>Flavobacteriaceae</taxon>
        <taxon>Mariniflexile</taxon>
    </lineage>
</organism>
<keyword evidence="4" id="KW-0808">Transferase</keyword>
<dbReference type="GO" id="GO:0016740">
    <property type="term" value="F:transferase activity"/>
    <property type="evidence" value="ECO:0007669"/>
    <property type="project" value="UniProtKB-KW"/>
</dbReference>
<evidence type="ECO:0000259" key="3">
    <source>
        <dbReference type="Pfam" id="PF02397"/>
    </source>
</evidence>
<keyword evidence="2" id="KW-0472">Membrane</keyword>
<proteinExistence type="inferred from homology"/>
<evidence type="ECO:0000256" key="1">
    <source>
        <dbReference type="ARBA" id="ARBA00006464"/>
    </source>
</evidence>
<keyword evidence="2" id="KW-1133">Transmembrane helix</keyword>
<dbReference type="RefSeq" id="WP_209651937.1">
    <property type="nucleotide sequence ID" value="NZ_JAGJCB010000001.1"/>
</dbReference>
<dbReference type="PANTHER" id="PTHR30576">
    <property type="entry name" value="COLANIC BIOSYNTHESIS UDP-GLUCOSE LIPID CARRIER TRANSFERASE"/>
    <property type="match status" value="1"/>
</dbReference>
<evidence type="ECO:0000313" key="4">
    <source>
        <dbReference type="EMBL" id="MBP0902482.1"/>
    </source>
</evidence>